<name>A0AAW8ZYB8_9XANT</name>
<sequence>MESNKARNMPFIACSFYVLFLFIFPTSLIAQTHSASGSGLKRVDPRRNVAPVPQLDCRKLLANDPRPWTHAYCEHVDFAMQDGFSHYLGRPRPSHTVLDIPALGTLEAKAGGVACSEGRVIRRIGNGWDQALDHQRNYLRCRPSVELPSIYIGR</sequence>
<evidence type="ECO:0008006" key="3">
    <source>
        <dbReference type="Google" id="ProtNLM"/>
    </source>
</evidence>
<accession>A0AAW8ZYB8</accession>
<dbReference type="RefSeq" id="WP_317686655.1">
    <property type="nucleotide sequence ID" value="NZ_JAWMQI010000135.1"/>
</dbReference>
<comment type="caution">
    <text evidence="1">The sequence shown here is derived from an EMBL/GenBank/DDBJ whole genome shotgun (WGS) entry which is preliminary data.</text>
</comment>
<reference evidence="1 2" key="1">
    <citation type="submission" date="2023-10" db="EMBL/GenBank/DDBJ databases">
        <title>A new tool for lettuce pathogen research.</title>
        <authorList>
            <person name="Horton K.N."/>
            <person name="Cseke L.J."/>
            <person name="Badiwe M."/>
            <person name="Tesfaye D."/>
            <person name="Klein A."/>
            <person name="Su J."/>
            <person name="Potnis N."/>
            <person name="Gassmann W."/>
        </authorList>
    </citation>
    <scope>NUCLEOTIDE SEQUENCE [LARGE SCALE GENOMIC DNA]</scope>
    <source>
        <strain evidence="1 2">JSKH1901</strain>
    </source>
</reference>
<protein>
    <recommendedName>
        <fullName evidence="3">Secreted protein</fullName>
    </recommendedName>
</protein>
<proteinExistence type="predicted"/>
<dbReference type="EMBL" id="JAWMQI010000135">
    <property type="protein sequence ID" value="MDV7251061.1"/>
    <property type="molecule type" value="Genomic_DNA"/>
</dbReference>
<evidence type="ECO:0000313" key="1">
    <source>
        <dbReference type="EMBL" id="MDV7251061.1"/>
    </source>
</evidence>
<organism evidence="1 2">
    <name type="scientific">Xanthomonas hortorum pv. vitians</name>
    <dbReference type="NCBI Taxonomy" id="83224"/>
    <lineage>
        <taxon>Bacteria</taxon>
        <taxon>Pseudomonadati</taxon>
        <taxon>Pseudomonadota</taxon>
        <taxon>Gammaproteobacteria</taxon>
        <taxon>Lysobacterales</taxon>
        <taxon>Lysobacteraceae</taxon>
        <taxon>Xanthomonas</taxon>
    </lineage>
</organism>
<evidence type="ECO:0000313" key="2">
    <source>
        <dbReference type="Proteomes" id="UP001187425"/>
    </source>
</evidence>
<gene>
    <name evidence="1" type="ORF">R4K57_22265</name>
</gene>
<dbReference type="Proteomes" id="UP001187425">
    <property type="component" value="Unassembled WGS sequence"/>
</dbReference>
<dbReference type="AlphaFoldDB" id="A0AAW8ZYB8"/>